<evidence type="ECO:0000313" key="5">
    <source>
        <dbReference type="Proteomes" id="UP000034883"/>
    </source>
</evidence>
<dbReference type="Pfam" id="PF01565">
    <property type="entry name" value="FAD_binding_4"/>
    <property type="match status" value="1"/>
</dbReference>
<evidence type="ECO:0000313" key="4">
    <source>
        <dbReference type="EMBL" id="AKF04802.1"/>
    </source>
</evidence>
<dbReference type="InterPro" id="IPR036318">
    <property type="entry name" value="FAD-bd_PCMH-like_sf"/>
</dbReference>
<dbReference type="InterPro" id="IPR016169">
    <property type="entry name" value="FAD-bd_PCMH_sub2"/>
</dbReference>
<dbReference type="Gene3D" id="3.30.70.2520">
    <property type="match status" value="1"/>
</dbReference>
<dbReference type="KEGG" id="samy:DB32_001951"/>
<keyword evidence="5" id="KW-1185">Reference proteome</keyword>
<dbReference type="InterPro" id="IPR006094">
    <property type="entry name" value="Oxid_FAD_bind_N"/>
</dbReference>
<dbReference type="OrthoDB" id="9800184at2"/>
<dbReference type="EMBL" id="CP011125">
    <property type="protein sequence ID" value="AKF04802.1"/>
    <property type="molecule type" value="Genomic_DNA"/>
</dbReference>
<dbReference type="InterPro" id="IPR010031">
    <property type="entry name" value="FAD_lactone_oxidase-like"/>
</dbReference>
<evidence type="ECO:0000256" key="2">
    <source>
        <dbReference type="ARBA" id="ARBA00023002"/>
    </source>
</evidence>
<keyword evidence="1" id="KW-0274">FAD</keyword>
<proteinExistence type="predicted"/>
<protein>
    <submittedName>
        <fullName evidence="4">FAD-dependent oxidoreductase</fullName>
    </submittedName>
</protein>
<evidence type="ECO:0000256" key="1">
    <source>
        <dbReference type="ARBA" id="ARBA00022827"/>
    </source>
</evidence>
<dbReference type="AlphaFoldDB" id="A0A0F6W1F9"/>
<dbReference type="SUPFAM" id="SSF56176">
    <property type="entry name" value="FAD-binding/transporter-associated domain-like"/>
    <property type="match status" value="1"/>
</dbReference>
<dbReference type="InterPro" id="IPR016167">
    <property type="entry name" value="FAD-bd_PCMH_sub1"/>
</dbReference>
<gene>
    <name evidence="4" type="ORF">DB32_001951</name>
</gene>
<keyword evidence="2" id="KW-0560">Oxidoreductase</keyword>
<dbReference type="Pfam" id="PF04030">
    <property type="entry name" value="ALO"/>
    <property type="match status" value="1"/>
</dbReference>
<accession>A0A0F6W1F9</accession>
<reference evidence="4 5" key="1">
    <citation type="submission" date="2015-03" db="EMBL/GenBank/DDBJ databases">
        <title>Genome assembly of Sandaracinus amylolyticus DSM 53668.</title>
        <authorList>
            <person name="Sharma G."/>
            <person name="Subramanian S."/>
        </authorList>
    </citation>
    <scope>NUCLEOTIDE SEQUENCE [LARGE SCALE GENOMIC DNA]</scope>
    <source>
        <strain evidence="4 5">DSM 53668</strain>
    </source>
</reference>
<name>A0A0F6W1F9_9BACT</name>
<organism evidence="4 5">
    <name type="scientific">Sandaracinus amylolyticus</name>
    <dbReference type="NCBI Taxonomy" id="927083"/>
    <lineage>
        <taxon>Bacteria</taxon>
        <taxon>Pseudomonadati</taxon>
        <taxon>Myxococcota</taxon>
        <taxon>Polyangia</taxon>
        <taxon>Polyangiales</taxon>
        <taxon>Sandaracinaceae</taxon>
        <taxon>Sandaracinus</taxon>
    </lineage>
</organism>
<dbReference type="STRING" id="927083.DB32_001951"/>
<dbReference type="PROSITE" id="PS51387">
    <property type="entry name" value="FAD_PCMH"/>
    <property type="match status" value="1"/>
</dbReference>
<sequence>MPVSDGEWSDWLGQQRVACEVRRPAKVDAAFEAVEEAVRTSRRIRAAGSGHSTSDVARPSKDAILLSLEHLALDDADWKTWLKGDLALVEPRVRPGEQLVRVAAGQTIRALNLDLAKRRLAMPNLGSYDGQSIYGAIATGTHGTGLGFGPLADQVASIEMIGVEDAGRPVVRHWRIEPTNGITDRDRFYGSSQRGRMSLVQDDEVFRSVVVGLGCFGIVTALTLRVVPAFQLRETCEVMPWSSLKTTLVTRARSAQWLDVTMLPERLDGEHWCQVTVREKRAALPHHVPLTELTPRGDARIREASSREGKDPKELVRCALAAGSHGARIATHRVRELFREDATRTIESESYVVFRTSVGDWIPATSSEIGVDVDRSVEAIDATITHLDAMAKRGFFHVSPIGIRFSRASSHYLAMQHGRDTCTIEAPIPVGNVNVHAIGSPSAADAAPILLGAFERTLIDARFDGRPHWGQRHTVSGGFLLRYPKGPIWARQVARFNRFGLFDNAFTGRMALRR</sequence>
<dbReference type="GO" id="GO:0003885">
    <property type="term" value="F:D-arabinono-1,4-lactone oxidase activity"/>
    <property type="evidence" value="ECO:0007669"/>
    <property type="project" value="InterPro"/>
</dbReference>
<dbReference type="Proteomes" id="UP000034883">
    <property type="component" value="Chromosome"/>
</dbReference>
<dbReference type="Gene3D" id="3.30.465.10">
    <property type="match status" value="1"/>
</dbReference>
<dbReference type="InterPro" id="IPR007173">
    <property type="entry name" value="ALO_C"/>
</dbReference>
<dbReference type="Gene3D" id="3.30.43.10">
    <property type="entry name" value="Uridine Diphospho-n-acetylenolpyruvylglucosamine Reductase, domain 2"/>
    <property type="match status" value="1"/>
</dbReference>
<evidence type="ECO:0000259" key="3">
    <source>
        <dbReference type="PROSITE" id="PS51387"/>
    </source>
</evidence>
<keyword evidence="1" id="KW-0285">Flavoprotein</keyword>
<dbReference type="PANTHER" id="PTHR43762:SF1">
    <property type="entry name" value="D-ARABINONO-1,4-LACTONE OXIDASE"/>
    <property type="match status" value="1"/>
</dbReference>
<dbReference type="GO" id="GO:0071949">
    <property type="term" value="F:FAD binding"/>
    <property type="evidence" value="ECO:0007669"/>
    <property type="project" value="InterPro"/>
</dbReference>
<dbReference type="InterPro" id="IPR016166">
    <property type="entry name" value="FAD-bd_PCMH"/>
</dbReference>
<dbReference type="PANTHER" id="PTHR43762">
    <property type="entry name" value="L-GULONOLACTONE OXIDASE"/>
    <property type="match status" value="1"/>
</dbReference>
<feature type="domain" description="FAD-binding PCMH-type" evidence="3">
    <location>
        <begin position="14"/>
        <end position="229"/>
    </location>
</feature>
<dbReference type="GO" id="GO:0016020">
    <property type="term" value="C:membrane"/>
    <property type="evidence" value="ECO:0007669"/>
    <property type="project" value="InterPro"/>
</dbReference>